<comment type="caution">
    <text evidence="2">The sequence shown here is derived from an EMBL/GenBank/DDBJ whole genome shotgun (WGS) entry which is preliminary data.</text>
</comment>
<dbReference type="EMBL" id="JAHZIK010004010">
    <property type="protein sequence ID" value="MBW7462505.1"/>
    <property type="molecule type" value="Genomic_DNA"/>
</dbReference>
<gene>
    <name evidence="2" type="ORF">K0U00_51485</name>
</gene>
<organism evidence="2 3">
    <name type="scientific">Paenibacillus sepulcri</name>
    <dbReference type="NCBI Taxonomy" id="359917"/>
    <lineage>
        <taxon>Bacteria</taxon>
        <taxon>Bacillati</taxon>
        <taxon>Bacillota</taxon>
        <taxon>Bacilli</taxon>
        <taxon>Bacillales</taxon>
        <taxon>Paenibacillaceae</taxon>
        <taxon>Paenibacillus</taxon>
    </lineage>
</organism>
<feature type="non-terminal residue" evidence="2">
    <location>
        <position position="1"/>
    </location>
</feature>
<protein>
    <submittedName>
        <fullName evidence="2">Fibronectin type III domain-containing protein</fullName>
    </submittedName>
</protein>
<dbReference type="PRINTS" id="PR00014">
    <property type="entry name" value="FNTYPEIII"/>
</dbReference>
<evidence type="ECO:0000313" key="3">
    <source>
        <dbReference type="Proteomes" id="UP001519887"/>
    </source>
</evidence>
<dbReference type="InterPro" id="IPR013783">
    <property type="entry name" value="Ig-like_fold"/>
</dbReference>
<dbReference type="Gene3D" id="2.60.40.10">
    <property type="entry name" value="Immunoglobulins"/>
    <property type="match status" value="1"/>
</dbReference>
<dbReference type="CDD" id="cd00063">
    <property type="entry name" value="FN3"/>
    <property type="match status" value="1"/>
</dbReference>
<feature type="domain" description="Fibronectin type-III" evidence="1">
    <location>
        <begin position="33"/>
        <end position="93"/>
    </location>
</feature>
<reference evidence="2 3" key="1">
    <citation type="submission" date="2021-07" db="EMBL/GenBank/DDBJ databases">
        <title>Paenibacillus radiodurans sp. nov., isolated from the southeastern edge of Tengger Desert.</title>
        <authorList>
            <person name="Zhang G."/>
        </authorList>
    </citation>
    <scope>NUCLEOTIDE SEQUENCE [LARGE SCALE GENOMIC DNA]</scope>
    <source>
        <strain evidence="2 3">CCM 7311</strain>
    </source>
</reference>
<evidence type="ECO:0000313" key="2">
    <source>
        <dbReference type="EMBL" id="MBW7462505.1"/>
    </source>
</evidence>
<keyword evidence="3" id="KW-1185">Reference proteome</keyword>
<accession>A0ABS7CNH8</accession>
<dbReference type="Pfam" id="PF00041">
    <property type="entry name" value="fn3"/>
    <property type="match status" value="1"/>
</dbReference>
<dbReference type="PROSITE" id="PS50853">
    <property type="entry name" value="FN3"/>
    <property type="match status" value="1"/>
</dbReference>
<proteinExistence type="predicted"/>
<name>A0ABS7CNH8_9BACL</name>
<sequence length="93" mass="9779">FRFLRYLGPDGSSANVAELEFYGIEGDIAAPSAPASLQVAGVTETTVSLSWSPSTDNDTVTGYTVYADGKAAGTTADTSFTVRGLEPDRSYVF</sequence>
<dbReference type="Proteomes" id="UP001519887">
    <property type="component" value="Unassembled WGS sequence"/>
</dbReference>
<feature type="non-terminal residue" evidence="2">
    <location>
        <position position="93"/>
    </location>
</feature>
<dbReference type="InterPro" id="IPR003961">
    <property type="entry name" value="FN3_dom"/>
</dbReference>
<dbReference type="InterPro" id="IPR036116">
    <property type="entry name" value="FN3_sf"/>
</dbReference>
<evidence type="ECO:0000259" key="1">
    <source>
        <dbReference type="PROSITE" id="PS50853"/>
    </source>
</evidence>
<dbReference type="SUPFAM" id="SSF49265">
    <property type="entry name" value="Fibronectin type III"/>
    <property type="match status" value="1"/>
</dbReference>